<dbReference type="PANTHER" id="PTHR35176">
    <property type="entry name" value="HEME OXYGENASE HI_0854-RELATED"/>
    <property type="match status" value="1"/>
</dbReference>
<dbReference type="Pfam" id="PF01243">
    <property type="entry name" value="PNPOx_N"/>
    <property type="match status" value="1"/>
</dbReference>
<proteinExistence type="predicted"/>
<keyword evidence="4" id="KW-1185">Reference proteome</keyword>
<gene>
    <name evidence="3" type="ORF">ACFPUY_30940</name>
</gene>
<dbReference type="InterPro" id="IPR052019">
    <property type="entry name" value="F420H2_bilvrd_red/Heme_oxyg"/>
</dbReference>
<evidence type="ECO:0000256" key="1">
    <source>
        <dbReference type="ARBA" id="ARBA00023002"/>
    </source>
</evidence>
<organism evidence="3 4">
    <name type="scientific">Nonomuraea harbinensis</name>
    <dbReference type="NCBI Taxonomy" id="1286938"/>
    <lineage>
        <taxon>Bacteria</taxon>
        <taxon>Bacillati</taxon>
        <taxon>Actinomycetota</taxon>
        <taxon>Actinomycetes</taxon>
        <taxon>Streptosporangiales</taxon>
        <taxon>Streptosporangiaceae</taxon>
        <taxon>Nonomuraea</taxon>
    </lineage>
</organism>
<comment type="caution">
    <text evidence="3">The sequence shown here is derived from an EMBL/GenBank/DDBJ whole genome shotgun (WGS) entry which is preliminary data.</text>
</comment>
<name>A0ABW1C368_9ACTN</name>
<sequence length="172" mass="18882">MSYPTPRAELLFSEADATPMSTDPASVRPWTHAQACVGETPKAWLSTVRPDGRPHAMPLMPVWADGAPCFTTRPGSRKGRNLAHSGHCVLTVAGADLDLVIEGVAAPVLDPDRQREVADAFVAKYQWRLSPRDGRVYDDSLPGSPEYGLYRITPLRAYGYGADGRTATRWRF</sequence>
<accession>A0ABW1C368</accession>
<evidence type="ECO:0000313" key="3">
    <source>
        <dbReference type="EMBL" id="MFC5819539.1"/>
    </source>
</evidence>
<protein>
    <submittedName>
        <fullName evidence="3">Pyridoxamine 5'-phosphate oxidase family protein</fullName>
    </submittedName>
</protein>
<dbReference type="PANTHER" id="PTHR35176:SF4">
    <property type="entry name" value="PYRIDOXAMINE 5'-PHOSPHATE OXIDASE-RELATED FMN-BINDING"/>
    <property type="match status" value="1"/>
</dbReference>
<dbReference type="RefSeq" id="WP_219545208.1">
    <property type="nucleotide sequence ID" value="NZ_JAHKRN010000014.1"/>
</dbReference>
<dbReference type="InterPro" id="IPR011576">
    <property type="entry name" value="Pyridox_Oxase_N"/>
</dbReference>
<dbReference type="Proteomes" id="UP001596096">
    <property type="component" value="Unassembled WGS sequence"/>
</dbReference>
<reference evidence="4" key="1">
    <citation type="journal article" date="2019" name="Int. J. Syst. Evol. Microbiol.">
        <title>The Global Catalogue of Microorganisms (GCM) 10K type strain sequencing project: providing services to taxonomists for standard genome sequencing and annotation.</title>
        <authorList>
            <consortium name="The Broad Institute Genomics Platform"/>
            <consortium name="The Broad Institute Genome Sequencing Center for Infectious Disease"/>
            <person name="Wu L."/>
            <person name="Ma J."/>
        </authorList>
    </citation>
    <scope>NUCLEOTIDE SEQUENCE [LARGE SCALE GENOMIC DNA]</scope>
    <source>
        <strain evidence="4">CGMCC 4.7106</strain>
    </source>
</reference>
<keyword evidence="1" id="KW-0560">Oxidoreductase</keyword>
<feature type="domain" description="Pyridoxamine 5'-phosphate oxidase N-terminal" evidence="2">
    <location>
        <begin position="33"/>
        <end position="158"/>
    </location>
</feature>
<evidence type="ECO:0000313" key="4">
    <source>
        <dbReference type="Proteomes" id="UP001596096"/>
    </source>
</evidence>
<dbReference type="EMBL" id="JBHSNW010000019">
    <property type="protein sequence ID" value="MFC5819539.1"/>
    <property type="molecule type" value="Genomic_DNA"/>
</dbReference>
<evidence type="ECO:0000259" key="2">
    <source>
        <dbReference type="Pfam" id="PF01243"/>
    </source>
</evidence>